<evidence type="ECO:0000256" key="9">
    <source>
        <dbReference type="SAM" id="MobiDB-lite"/>
    </source>
</evidence>
<evidence type="ECO:0000256" key="7">
    <source>
        <dbReference type="PROSITE-ProRule" id="PRU00552"/>
    </source>
</evidence>
<evidence type="ECO:0000256" key="8">
    <source>
        <dbReference type="RuleBase" id="RU000492"/>
    </source>
</evidence>
<dbReference type="EMBL" id="CM000126">
    <property type="protein sequence ID" value="EEC70110.1"/>
    <property type="molecule type" value="Genomic_DNA"/>
</dbReference>
<keyword evidence="4 8" id="KW-0347">Helicase</keyword>
<evidence type="ECO:0000256" key="5">
    <source>
        <dbReference type="ARBA" id="ARBA00022840"/>
    </source>
</evidence>
<dbReference type="SMART" id="SM00490">
    <property type="entry name" value="HELICc"/>
    <property type="match status" value="1"/>
</dbReference>
<dbReference type="AlphaFoldDB" id="B8ADR3"/>
<feature type="domain" description="Helicase C-terminal" evidence="11">
    <location>
        <begin position="301"/>
        <end position="446"/>
    </location>
</feature>
<dbReference type="SMART" id="SM00487">
    <property type="entry name" value="DEXDc"/>
    <property type="match status" value="1"/>
</dbReference>
<dbReference type="PROSITE" id="PS51195">
    <property type="entry name" value="Q_MOTIF"/>
    <property type="match status" value="1"/>
</dbReference>
<protein>
    <recommendedName>
        <fullName evidence="1">RNA helicase</fullName>
        <ecNumber evidence="1">3.6.4.13</ecNumber>
    </recommendedName>
</protein>
<dbReference type="PROSITE" id="PS51194">
    <property type="entry name" value="HELICASE_CTER"/>
    <property type="match status" value="1"/>
</dbReference>
<dbReference type="GO" id="GO:0003724">
    <property type="term" value="F:RNA helicase activity"/>
    <property type="evidence" value="ECO:0007669"/>
    <property type="project" value="UniProtKB-EC"/>
</dbReference>
<feature type="short sequence motif" description="Q motif" evidence="7">
    <location>
        <begin position="93"/>
        <end position="121"/>
    </location>
</feature>
<dbReference type="GO" id="GO:0003723">
    <property type="term" value="F:RNA binding"/>
    <property type="evidence" value="ECO:0007669"/>
    <property type="project" value="UniProtKB-KW"/>
</dbReference>
<dbReference type="Pfam" id="PF00271">
    <property type="entry name" value="Helicase_C"/>
    <property type="match status" value="1"/>
</dbReference>
<dbReference type="InterPro" id="IPR011545">
    <property type="entry name" value="DEAD/DEAH_box_helicase_dom"/>
</dbReference>
<dbReference type="PANTHER" id="PTHR47958">
    <property type="entry name" value="ATP-DEPENDENT RNA HELICASE DBP3"/>
    <property type="match status" value="1"/>
</dbReference>
<dbReference type="FunFam" id="3.40.50.300:FF:000008">
    <property type="entry name" value="ATP-dependent RNA helicase RhlB"/>
    <property type="match status" value="1"/>
</dbReference>
<evidence type="ECO:0000259" key="11">
    <source>
        <dbReference type="PROSITE" id="PS51194"/>
    </source>
</evidence>
<sequence>MSRFDGRAADPGSYRDRRSEGAFGGGTRAFAPTSKADSAAAAAAADLDGLPRFEKNFYVESPSVAGMTEEEVEAYRRRREITVEGRDVPKPVREFRDVGFPEYVLQEITKAGFVEPTPIQSQGWPMALRGRDLIGIAETGSGKTLAYLLPAIVHVNAQPILAPGDGPIVLVLAPTRELAVQIQQEATKFGVEIVIATPGRLIDMIESHHTNLRRITYLVLDEADRMLDMGFEPQIKKIVSQIRPDRQTLYWSATWPKEVEQLARNFLFDPYKVIIGSEELKANHAISQHVEILSESQKYNKLVNLLEDIMDGSRILIFMDTKKGCDQITRQLRMDGWPALSIHGDKSQAERDWVLSEFKSGKSPIMTATDVAARGLDVKDVKYVINYDFPGSLEDYVHRIGRTGRAGAKGTAYTFFTAANARFAKDLINILEEAGQKVSPELANMGRGAPPPSSGHRDRYRGYGGGRSWS</sequence>
<name>B8ADR3_ORYSI</name>
<feature type="compositionally biased region" description="Basic and acidic residues" evidence="9">
    <location>
        <begin position="1"/>
        <end position="20"/>
    </location>
</feature>
<evidence type="ECO:0000256" key="3">
    <source>
        <dbReference type="ARBA" id="ARBA00022801"/>
    </source>
</evidence>
<dbReference type="OMA" id="STMPKFE"/>
<keyword evidence="5 8" id="KW-0067">ATP-binding</keyword>
<dbReference type="InterPro" id="IPR014001">
    <property type="entry name" value="Helicase_ATP-bd"/>
</dbReference>
<evidence type="ECO:0000256" key="1">
    <source>
        <dbReference type="ARBA" id="ARBA00012552"/>
    </source>
</evidence>
<evidence type="ECO:0000256" key="4">
    <source>
        <dbReference type="ARBA" id="ARBA00022806"/>
    </source>
</evidence>
<feature type="domain" description="Helicase ATP-binding" evidence="10">
    <location>
        <begin position="124"/>
        <end position="273"/>
    </location>
</feature>
<comment type="similarity">
    <text evidence="8">Belongs to the DEAD box helicase family.</text>
</comment>
<reference evidence="13 14" key="1">
    <citation type="journal article" date="2005" name="PLoS Biol.">
        <title>The genomes of Oryza sativa: a history of duplications.</title>
        <authorList>
            <person name="Yu J."/>
            <person name="Wang J."/>
            <person name="Lin W."/>
            <person name="Li S."/>
            <person name="Li H."/>
            <person name="Zhou J."/>
            <person name="Ni P."/>
            <person name="Dong W."/>
            <person name="Hu S."/>
            <person name="Zeng C."/>
            <person name="Zhang J."/>
            <person name="Zhang Y."/>
            <person name="Li R."/>
            <person name="Xu Z."/>
            <person name="Li S."/>
            <person name="Li X."/>
            <person name="Zheng H."/>
            <person name="Cong L."/>
            <person name="Lin L."/>
            <person name="Yin J."/>
            <person name="Geng J."/>
            <person name="Li G."/>
            <person name="Shi J."/>
            <person name="Liu J."/>
            <person name="Lv H."/>
            <person name="Li J."/>
            <person name="Wang J."/>
            <person name="Deng Y."/>
            <person name="Ran L."/>
            <person name="Shi X."/>
            <person name="Wang X."/>
            <person name="Wu Q."/>
            <person name="Li C."/>
            <person name="Ren X."/>
            <person name="Wang J."/>
            <person name="Wang X."/>
            <person name="Li D."/>
            <person name="Liu D."/>
            <person name="Zhang X."/>
            <person name="Ji Z."/>
            <person name="Zhao W."/>
            <person name="Sun Y."/>
            <person name="Zhang Z."/>
            <person name="Bao J."/>
            <person name="Han Y."/>
            <person name="Dong L."/>
            <person name="Ji J."/>
            <person name="Chen P."/>
            <person name="Wu S."/>
            <person name="Liu J."/>
            <person name="Xiao Y."/>
            <person name="Bu D."/>
            <person name="Tan J."/>
            <person name="Yang L."/>
            <person name="Ye C."/>
            <person name="Zhang J."/>
            <person name="Xu J."/>
            <person name="Zhou Y."/>
            <person name="Yu Y."/>
            <person name="Zhang B."/>
            <person name="Zhuang S."/>
            <person name="Wei H."/>
            <person name="Liu B."/>
            <person name="Lei M."/>
            <person name="Yu H."/>
            <person name="Li Y."/>
            <person name="Xu H."/>
            <person name="Wei S."/>
            <person name="He X."/>
            <person name="Fang L."/>
            <person name="Zhang Z."/>
            <person name="Zhang Y."/>
            <person name="Huang X."/>
            <person name="Su Z."/>
            <person name="Tong W."/>
            <person name="Li J."/>
            <person name="Tong Z."/>
            <person name="Li S."/>
            <person name="Ye J."/>
            <person name="Wang L."/>
            <person name="Fang L."/>
            <person name="Lei T."/>
            <person name="Chen C."/>
            <person name="Chen H."/>
            <person name="Xu Z."/>
            <person name="Li H."/>
            <person name="Huang H."/>
            <person name="Zhang F."/>
            <person name="Xu H."/>
            <person name="Li N."/>
            <person name="Zhao C."/>
            <person name="Li S."/>
            <person name="Dong L."/>
            <person name="Huang Y."/>
            <person name="Li L."/>
            <person name="Xi Y."/>
            <person name="Qi Q."/>
            <person name="Li W."/>
            <person name="Zhang B."/>
            <person name="Hu W."/>
            <person name="Zhang Y."/>
            <person name="Tian X."/>
            <person name="Jiao Y."/>
            <person name="Liang X."/>
            <person name="Jin J."/>
            <person name="Gao L."/>
            <person name="Zheng W."/>
            <person name="Hao B."/>
            <person name="Liu S."/>
            <person name="Wang W."/>
            <person name="Yuan L."/>
            <person name="Cao M."/>
            <person name="McDermott J."/>
            <person name="Samudrala R."/>
            <person name="Wang J."/>
            <person name="Wong G.K."/>
            <person name="Yang H."/>
        </authorList>
    </citation>
    <scope>NUCLEOTIDE SEQUENCE [LARGE SCALE GENOMIC DNA]</scope>
    <source>
        <strain evidence="14">cv. 93-11</strain>
    </source>
</reference>
<dbReference type="STRING" id="39946.B8ADR3"/>
<dbReference type="SUPFAM" id="SSF52540">
    <property type="entry name" value="P-loop containing nucleoside triphosphate hydrolases"/>
    <property type="match status" value="1"/>
</dbReference>
<evidence type="ECO:0000313" key="14">
    <source>
        <dbReference type="Proteomes" id="UP000007015"/>
    </source>
</evidence>
<keyword evidence="2 8" id="KW-0547">Nucleotide-binding</keyword>
<evidence type="ECO:0000256" key="2">
    <source>
        <dbReference type="ARBA" id="ARBA00022741"/>
    </source>
</evidence>
<dbReference type="HOGENOM" id="CLU_003041_16_9_1"/>
<dbReference type="PROSITE" id="PS00039">
    <property type="entry name" value="DEAD_ATP_HELICASE"/>
    <property type="match status" value="1"/>
</dbReference>
<gene>
    <name evidence="13" type="ORF">OsI_00766</name>
</gene>
<dbReference type="GO" id="GO:0016787">
    <property type="term" value="F:hydrolase activity"/>
    <property type="evidence" value="ECO:0007669"/>
    <property type="project" value="UniProtKB-KW"/>
</dbReference>
<dbReference type="InterPro" id="IPR001650">
    <property type="entry name" value="Helicase_C-like"/>
</dbReference>
<keyword evidence="3 8" id="KW-0378">Hydrolase</keyword>
<dbReference type="Gramene" id="BGIOSGA002198-TA">
    <property type="protein sequence ID" value="BGIOSGA002198-PA"/>
    <property type="gene ID" value="BGIOSGA002198"/>
</dbReference>
<dbReference type="Gene3D" id="3.40.50.300">
    <property type="entry name" value="P-loop containing nucleotide triphosphate hydrolases"/>
    <property type="match status" value="3"/>
</dbReference>
<proteinExistence type="inferred from homology"/>
<dbReference type="GO" id="GO:0005524">
    <property type="term" value="F:ATP binding"/>
    <property type="evidence" value="ECO:0007669"/>
    <property type="project" value="UniProtKB-KW"/>
</dbReference>
<feature type="region of interest" description="Disordered" evidence="9">
    <location>
        <begin position="441"/>
        <end position="470"/>
    </location>
</feature>
<accession>B8ADR3</accession>
<dbReference type="InterPro" id="IPR014014">
    <property type="entry name" value="RNA_helicase_DEAD_Q_motif"/>
</dbReference>
<dbReference type="PROSITE" id="PS51192">
    <property type="entry name" value="HELICASE_ATP_BIND_1"/>
    <property type="match status" value="1"/>
</dbReference>
<keyword evidence="14" id="KW-1185">Reference proteome</keyword>
<organism evidence="13 14">
    <name type="scientific">Oryza sativa subsp. indica</name>
    <name type="common">Rice</name>
    <dbReference type="NCBI Taxonomy" id="39946"/>
    <lineage>
        <taxon>Eukaryota</taxon>
        <taxon>Viridiplantae</taxon>
        <taxon>Streptophyta</taxon>
        <taxon>Embryophyta</taxon>
        <taxon>Tracheophyta</taxon>
        <taxon>Spermatophyta</taxon>
        <taxon>Magnoliopsida</taxon>
        <taxon>Liliopsida</taxon>
        <taxon>Poales</taxon>
        <taxon>Poaceae</taxon>
        <taxon>BOP clade</taxon>
        <taxon>Oryzoideae</taxon>
        <taxon>Oryzeae</taxon>
        <taxon>Oryzinae</taxon>
        <taxon>Oryza</taxon>
        <taxon>Oryza sativa</taxon>
    </lineage>
</organism>
<dbReference type="Pfam" id="PF00270">
    <property type="entry name" value="DEAD"/>
    <property type="match status" value="1"/>
</dbReference>
<feature type="region of interest" description="Disordered" evidence="9">
    <location>
        <begin position="1"/>
        <end position="35"/>
    </location>
</feature>
<keyword evidence="6" id="KW-0694">RNA-binding</keyword>
<dbReference type="InterPro" id="IPR000629">
    <property type="entry name" value="RNA-helicase_DEAD-box_CS"/>
</dbReference>
<evidence type="ECO:0000313" key="13">
    <source>
        <dbReference type="EMBL" id="EEC70110.1"/>
    </source>
</evidence>
<evidence type="ECO:0000259" key="12">
    <source>
        <dbReference type="PROSITE" id="PS51195"/>
    </source>
</evidence>
<dbReference type="Proteomes" id="UP000007015">
    <property type="component" value="Chromosome 1"/>
</dbReference>
<dbReference type="InterPro" id="IPR027417">
    <property type="entry name" value="P-loop_NTPase"/>
</dbReference>
<dbReference type="EC" id="3.6.4.13" evidence="1"/>
<evidence type="ECO:0000256" key="6">
    <source>
        <dbReference type="ARBA" id="ARBA00022884"/>
    </source>
</evidence>
<dbReference type="CDD" id="cd18787">
    <property type="entry name" value="SF2_C_DEAD"/>
    <property type="match status" value="1"/>
</dbReference>
<feature type="domain" description="DEAD-box RNA helicase Q" evidence="12">
    <location>
        <begin position="93"/>
        <end position="121"/>
    </location>
</feature>
<evidence type="ECO:0000259" key="10">
    <source>
        <dbReference type="PROSITE" id="PS51192"/>
    </source>
</evidence>